<comment type="subcellular location">
    <subcellularLocation>
        <location evidence="1">Membrane</location>
        <topology evidence="1">Multi-pass membrane protein</topology>
    </subcellularLocation>
</comment>
<dbReference type="Pfam" id="PF20684">
    <property type="entry name" value="Fung_rhodopsin"/>
    <property type="match status" value="1"/>
</dbReference>
<reference evidence="9" key="1">
    <citation type="journal article" date="2020" name="Stud. Mycol.">
        <title>101 Dothideomycetes genomes: a test case for predicting lifestyles and emergence of pathogens.</title>
        <authorList>
            <person name="Haridas S."/>
            <person name="Albert R."/>
            <person name="Binder M."/>
            <person name="Bloem J."/>
            <person name="Labutti K."/>
            <person name="Salamov A."/>
            <person name="Andreopoulos B."/>
            <person name="Baker S."/>
            <person name="Barry K."/>
            <person name="Bills G."/>
            <person name="Bluhm B."/>
            <person name="Cannon C."/>
            <person name="Castanera R."/>
            <person name="Culley D."/>
            <person name="Daum C."/>
            <person name="Ezra D."/>
            <person name="Gonzalez J."/>
            <person name="Henrissat B."/>
            <person name="Kuo A."/>
            <person name="Liang C."/>
            <person name="Lipzen A."/>
            <person name="Lutzoni F."/>
            <person name="Magnuson J."/>
            <person name="Mondo S."/>
            <person name="Nolan M."/>
            <person name="Ohm R."/>
            <person name="Pangilinan J."/>
            <person name="Park H.-J."/>
            <person name="Ramirez L."/>
            <person name="Alfaro M."/>
            <person name="Sun H."/>
            <person name="Tritt A."/>
            <person name="Yoshinaga Y."/>
            <person name="Zwiers L.-H."/>
            <person name="Turgeon B."/>
            <person name="Goodwin S."/>
            <person name="Spatafora J."/>
            <person name="Crous P."/>
            <person name="Grigoriev I."/>
        </authorList>
    </citation>
    <scope>NUCLEOTIDE SEQUENCE</scope>
    <source>
        <strain evidence="9">CBS 123094</strain>
    </source>
</reference>
<keyword evidence="4 6" id="KW-0472">Membrane</keyword>
<evidence type="ECO:0000256" key="7">
    <source>
        <dbReference type="SAM" id="SignalP"/>
    </source>
</evidence>
<dbReference type="Proteomes" id="UP000799779">
    <property type="component" value="Unassembled WGS sequence"/>
</dbReference>
<keyword evidence="3 6" id="KW-1133">Transmembrane helix</keyword>
<dbReference type="AlphaFoldDB" id="A0A6A5W2L2"/>
<feature type="chain" id="PRO_5025622585" description="Rhodopsin domain-containing protein" evidence="7">
    <location>
        <begin position="17"/>
        <end position="294"/>
    </location>
</feature>
<proteinExistence type="inferred from homology"/>
<feature type="non-terminal residue" evidence="9">
    <location>
        <position position="294"/>
    </location>
</feature>
<organism evidence="9 10">
    <name type="scientific">Amniculicola lignicola CBS 123094</name>
    <dbReference type="NCBI Taxonomy" id="1392246"/>
    <lineage>
        <taxon>Eukaryota</taxon>
        <taxon>Fungi</taxon>
        <taxon>Dikarya</taxon>
        <taxon>Ascomycota</taxon>
        <taxon>Pezizomycotina</taxon>
        <taxon>Dothideomycetes</taxon>
        <taxon>Pleosporomycetidae</taxon>
        <taxon>Pleosporales</taxon>
        <taxon>Amniculicolaceae</taxon>
        <taxon>Amniculicola</taxon>
    </lineage>
</organism>
<evidence type="ECO:0000313" key="10">
    <source>
        <dbReference type="Proteomes" id="UP000799779"/>
    </source>
</evidence>
<feature type="transmembrane region" description="Helical" evidence="6">
    <location>
        <begin position="202"/>
        <end position="222"/>
    </location>
</feature>
<feature type="signal peptide" evidence="7">
    <location>
        <begin position="1"/>
        <end position="16"/>
    </location>
</feature>
<feature type="transmembrane region" description="Helical" evidence="6">
    <location>
        <begin position="128"/>
        <end position="153"/>
    </location>
</feature>
<feature type="domain" description="Rhodopsin" evidence="8">
    <location>
        <begin position="14"/>
        <end position="265"/>
    </location>
</feature>
<name>A0A6A5W2L2_9PLEO</name>
<dbReference type="OrthoDB" id="5278984at2759"/>
<evidence type="ECO:0000256" key="3">
    <source>
        <dbReference type="ARBA" id="ARBA00022989"/>
    </source>
</evidence>
<evidence type="ECO:0000256" key="4">
    <source>
        <dbReference type="ARBA" id="ARBA00023136"/>
    </source>
</evidence>
<evidence type="ECO:0000259" key="8">
    <source>
        <dbReference type="Pfam" id="PF20684"/>
    </source>
</evidence>
<accession>A0A6A5W2L2</accession>
<dbReference type="InterPro" id="IPR052337">
    <property type="entry name" value="SAT4-like"/>
</dbReference>
<sequence>VVGVLLSALFVSVRVAQRLMKNGLGLDDYTILASLVTSALLTLTECQGKSVVSTGNRVSYHTAVKYGYGRKYASIPRDKAFTARQWFYGAQIVYKVVPTLNKISITCLYYRIFAVSAKSFRTACHITLAFFIATGLAFTIGTVFQCQPIAAFWDKTITGAKCFENEPWWISFAVIQILSDVWLMALPMRQVMKLSMTKTEKIGLCCVFSTGFFVTFASIYRATTLAASANDPDPTWGPIPATVWSVIECNAGIVCACLPMLRQPFIHVFGPLFGSRDRSGQRSYQLTSRSNPQR</sequence>
<evidence type="ECO:0000256" key="5">
    <source>
        <dbReference type="ARBA" id="ARBA00038359"/>
    </source>
</evidence>
<dbReference type="InterPro" id="IPR049326">
    <property type="entry name" value="Rhodopsin_dom_fungi"/>
</dbReference>
<keyword evidence="7" id="KW-0732">Signal</keyword>
<evidence type="ECO:0000256" key="6">
    <source>
        <dbReference type="SAM" id="Phobius"/>
    </source>
</evidence>
<feature type="non-terminal residue" evidence="9">
    <location>
        <position position="1"/>
    </location>
</feature>
<dbReference type="PANTHER" id="PTHR33048">
    <property type="entry name" value="PTH11-LIKE INTEGRAL MEMBRANE PROTEIN (AFU_ORTHOLOGUE AFUA_5G11245)"/>
    <property type="match status" value="1"/>
</dbReference>
<feature type="transmembrane region" description="Helical" evidence="6">
    <location>
        <begin position="242"/>
        <end position="261"/>
    </location>
</feature>
<evidence type="ECO:0000256" key="1">
    <source>
        <dbReference type="ARBA" id="ARBA00004141"/>
    </source>
</evidence>
<keyword evidence="10" id="KW-1185">Reference proteome</keyword>
<gene>
    <name evidence="9" type="ORF">P154DRAFT_380442</name>
</gene>
<evidence type="ECO:0000256" key="2">
    <source>
        <dbReference type="ARBA" id="ARBA00022692"/>
    </source>
</evidence>
<evidence type="ECO:0000313" key="9">
    <source>
        <dbReference type="EMBL" id="KAF1995169.1"/>
    </source>
</evidence>
<dbReference type="EMBL" id="ML977644">
    <property type="protein sequence ID" value="KAF1995169.1"/>
    <property type="molecule type" value="Genomic_DNA"/>
</dbReference>
<dbReference type="GO" id="GO:0016020">
    <property type="term" value="C:membrane"/>
    <property type="evidence" value="ECO:0007669"/>
    <property type="project" value="UniProtKB-SubCell"/>
</dbReference>
<dbReference type="PANTHER" id="PTHR33048:SF55">
    <property type="entry name" value="INTEGRAL MEMBRANE PROTEIN"/>
    <property type="match status" value="1"/>
</dbReference>
<keyword evidence="2 6" id="KW-0812">Transmembrane</keyword>
<protein>
    <recommendedName>
        <fullName evidence="8">Rhodopsin domain-containing protein</fullName>
    </recommendedName>
</protein>
<comment type="similarity">
    <text evidence="5">Belongs to the SAT4 family.</text>
</comment>